<organism evidence="3">
    <name type="scientific">Anaerococcus vaginalis</name>
    <dbReference type="NCBI Taxonomy" id="33037"/>
    <lineage>
        <taxon>Bacteria</taxon>
        <taxon>Bacillati</taxon>
        <taxon>Bacillota</taxon>
        <taxon>Tissierellia</taxon>
        <taxon>Tissierellales</taxon>
        <taxon>Peptoniphilaceae</taxon>
        <taxon>Anaerococcus</taxon>
    </lineage>
</organism>
<name>A0A6N2TB93_9FIRM</name>
<keyword evidence="3" id="KW-0808">Transferase</keyword>
<dbReference type="EC" id="2.4.-.-" evidence="3"/>
<dbReference type="PANTHER" id="PTHR45947:SF3">
    <property type="entry name" value="SULFOQUINOVOSYL TRANSFERASE SQD2"/>
    <property type="match status" value="1"/>
</dbReference>
<dbReference type="RefSeq" id="WP_156329108.1">
    <property type="nucleotide sequence ID" value="NZ_CACRSW010000026.1"/>
</dbReference>
<dbReference type="PANTHER" id="PTHR45947">
    <property type="entry name" value="SULFOQUINOVOSYL TRANSFERASE SQD2"/>
    <property type="match status" value="1"/>
</dbReference>
<feature type="domain" description="Glycosyltransferase subfamily 4-like N-terminal" evidence="2">
    <location>
        <begin position="31"/>
        <end position="220"/>
    </location>
</feature>
<dbReference type="Pfam" id="PF00534">
    <property type="entry name" value="Glycos_transf_1"/>
    <property type="match status" value="1"/>
</dbReference>
<dbReference type="SUPFAM" id="SSF53756">
    <property type="entry name" value="UDP-Glycosyltransferase/glycogen phosphorylase"/>
    <property type="match status" value="1"/>
</dbReference>
<dbReference type="InterPro" id="IPR001296">
    <property type="entry name" value="Glyco_trans_1"/>
</dbReference>
<dbReference type="GO" id="GO:0016758">
    <property type="term" value="F:hexosyltransferase activity"/>
    <property type="evidence" value="ECO:0007669"/>
    <property type="project" value="TreeGrafter"/>
</dbReference>
<evidence type="ECO:0000259" key="1">
    <source>
        <dbReference type="Pfam" id="PF00534"/>
    </source>
</evidence>
<dbReference type="Pfam" id="PF13439">
    <property type="entry name" value="Glyco_transf_4"/>
    <property type="match status" value="1"/>
</dbReference>
<dbReference type="AlphaFoldDB" id="A0A6N2TB93"/>
<dbReference type="Gene3D" id="3.40.50.2000">
    <property type="entry name" value="Glycogen Phosphorylase B"/>
    <property type="match status" value="2"/>
</dbReference>
<gene>
    <name evidence="3" type="primary">tuaH</name>
    <name evidence="3" type="ORF">AVLFYP127_00560</name>
</gene>
<accession>A0A6N2TB93</accession>
<sequence>MENSKENKKYKIWFFHHYATPPTSTGLARPYYFSKYLIRKGHDPTVFASSYLHYSNEQIINDGSLYKKDQSSGVPFIYVRTHSATGNGINRVINMFDFAKNLYKVAKKEAREKGKPDVIIASSPHPLTMIVGNYLSKKLNVPCICEVRDLWPESLIEYGYVKRNSLLEKILYKGERWIYKKSSAIIFTMPGGPKYIEDMGWIDYIGSEKIHYVNNGVELEKFDVSAKKDILNDKILEDKNFINIVYTGSIRKVNDLDFILETAKIIKNNKIRFIIYGDGNEKENLEKKCKNENINNVKFMGRVEKKYIPYILTKSTFNLLHYKSSGIMKYGGSQNKLFEYLASGKPTIQTFPGKFLIIEKYDCGYVLNEQKPDELAKLIEKISDNEDIRIKKGLNARKASLNYDYVNLTNKLLGVIGNVTKKENENGQKQNFRKN</sequence>
<protein>
    <submittedName>
        <fullName evidence="3">Teichuronic acid biosynthesis glycosyltransferase TuaH</fullName>
        <ecNumber evidence="3">2.4.-.-</ecNumber>
    </submittedName>
</protein>
<evidence type="ECO:0000313" key="3">
    <source>
        <dbReference type="EMBL" id="VYT02875.1"/>
    </source>
</evidence>
<keyword evidence="3" id="KW-0328">Glycosyltransferase</keyword>
<feature type="domain" description="Glycosyl transferase family 1" evidence="1">
    <location>
        <begin position="232"/>
        <end position="398"/>
    </location>
</feature>
<dbReference type="EMBL" id="CACRSW010000026">
    <property type="protein sequence ID" value="VYT02875.1"/>
    <property type="molecule type" value="Genomic_DNA"/>
</dbReference>
<dbReference type="CDD" id="cd03794">
    <property type="entry name" value="GT4_WbuB-like"/>
    <property type="match status" value="1"/>
</dbReference>
<dbReference type="InterPro" id="IPR050194">
    <property type="entry name" value="Glycosyltransferase_grp1"/>
</dbReference>
<proteinExistence type="predicted"/>
<dbReference type="InterPro" id="IPR028098">
    <property type="entry name" value="Glyco_trans_4-like_N"/>
</dbReference>
<evidence type="ECO:0000259" key="2">
    <source>
        <dbReference type="Pfam" id="PF13439"/>
    </source>
</evidence>
<reference evidence="3" key="1">
    <citation type="submission" date="2019-11" db="EMBL/GenBank/DDBJ databases">
        <authorList>
            <person name="Feng L."/>
        </authorList>
    </citation>
    <scope>NUCLEOTIDE SEQUENCE</scope>
    <source>
        <strain evidence="3">AvaginalisLFYP127</strain>
    </source>
</reference>